<evidence type="ECO:0000313" key="3">
    <source>
        <dbReference type="Proteomes" id="UP000747013"/>
    </source>
</evidence>
<accession>A0A921HQW2</accession>
<protein>
    <submittedName>
        <fullName evidence="2">Uncharacterized protein</fullName>
    </submittedName>
</protein>
<evidence type="ECO:0000256" key="1">
    <source>
        <dbReference type="SAM" id="Phobius"/>
    </source>
</evidence>
<keyword evidence="1" id="KW-0812">Transmembrane</keyword>
<comment type="caution">
    <text evidence="2">The sequence shown here is derived from an EMBL/GenBank/DDBJ whole genome shotgun (WGS) entry which is preliminary data.</text>
</comment>
<proteinExistence type="predicted"/>
<feature type="transmembrane region" description="Helical" evidence="1">
    <location>
        <begin position="12"/>
        <end position="33"/>
    </location>
</feature>
<evidence type="ECO:0000313" key="2">
    <source>
        <dbReference type="EMBL" id="HJF85983.1"/>
    </source>
</evidence>
<keyword evidence="1" id="KW-1133">Transmembrane helix</keyword>
<dbReference type="AlphaFoldDB" id="A0A921HQW2"/>
<gene>
    <name evidence="2" type="ORF">K8V88_00945</name>
</gene>
<sequence length="319" mass="36357">MLEYNTSAIFHLLMWIVLIYFLMTIMMMGFWFIQYQRFTNAMQETVARVGTFHKGSGSPLYINDRHIIDLIHAYHDQWVIVPVANPSSYDPNSLSRSAIEGNLIPVGVNSGVTVSLLNHSDNAHIQANDLAGRTYNGNDSQMAAIDYNGSRDSRWNSLRLIELKYWNLNNFDSQAYMDGKYHGLSTKDRIDRINGQGVHWNNDNNGYSLPDNVLWDDLIRSNGGREPRTQYARDLSYIIIPNNALKTDYSGSAINQHAHDQGFADRITWKSWFGNDSNNNDPKKLDRATWGTKLLNSHGEIIDVSNQIRSNTVVSDYSD</sequence>
<reference evidence="2" key="2">
    <citation type="submission" date="2021-09" db="EMBL/GenBank/DDBJ databases">
        <authorList>
            <person name="Gilroy R."/>
        </authorList>
    </citation>
    <scope>NUCLEOTIDE SEQUENCE</scope>
    <source>
        <strain evidence="2">7886</strain>
    </source>
</reference>
<dbReference type="Proteomes" id="UP000747013">
    <property type="component" value="Unassembled WGS sequence"/>
</dbReference>
<reference evidence="2" key="1">
    <citation type="journal article" date="2021" name="PeerJ">
        <title>Extensive microbial diversity within the chicken gut microbiome revealed by metagenomics and culture.</title>
        <authorList>
            <person name="Gilroy R."/>
            <person name="Ravi A."/>
            <person name="Getino M."/>
            <person name="Pursley I."/>
            <person name="Horton D.L."/>
            <person name="Alikhan N.F."/>
            <person name="Baker D."/>
            <person name="Gharbi K."/>
            <person name="Hall N."/>
            <person name="Watson M."/>
            <person name="Adriaenssens E.M."/>
            <person name="Foster-Nyarko E."/>
            <person name="Jarju S."/>
            <person name="Secka A."/>
            <person name="Antonio M."/>
            <person name="Oren A."/>
            <person name="Chaudhuri R.R."/>
            <person name="La Ragione R."/>
            <person name="Hildebrand F."/>
            <person name="Pallen M.J."/>
        </authorList>
    </citation>
    <scope>NUCLEOTIDE SEQUENCE</scope>
    <source>
        <strain evidence="2">7886</strain>
    </source>
</reference>
<keyword evidence="1" id="KW-0472">Membrane</keyword>
<dbReference type="EMBL" id="DYWC01000028">
    <property type="protein sequence ID" value="HJF85983.1"/>
    <property type="molecule type" value="Genomic_DNA"/>
</dbReference>
<name>A0A921HQW2_9LACO</name>
<organism evidence="2 3">
    <name type="scientific">Companilactobacillus farciminis</name>
    <dbReference type="NCBI Taxonomy" id="1612"/>
    <lineage>
        <taxon>Bacteria</taxon>
        <taxon>Bacillati</taxon>
        <taxon>Bacillota</taxon>
        <taxon>Bacilli</taxon>
        <taxon>Lactobacillales</taxon>
        <taxon>Lactobacillaceae</taxon>
        <taxon>Companilactobacillus</taxon>
    </lineage>
</organism>